<evidence type="ECO:0000256" key="1">
    <source>
        <dbReference type="SAM" id="MobiDB-lite"/>
    </source>
</evidence>
<keyword evidence="2" id="KW-0472">Membrane</keyword>
<name>A0ABU0IVY8_9CAUL</name>
<evidence type="ECO:0000313" key="4">
    <source>
        <dbReference type="Proteomes" id="UP001228905"/>
    </source>
</evidence>
<organism evidence="3 4">
    <name type="scientific">Caulobacter ginsengisoli</name>
    <dbReference type="NCBI Taxonomy" id="400775"/>
    <lineage>
        <taxon>Bacteria</taxon>
        <taxon>Pseudomonadati</taxon>
        <taxon>Pseudomonadota</taxon>
        <taxon>Alphaproteobacteria</taxon>
        <taxon>Caulobacterales</taxon>
        <taxon>Caulobacteraceae</taxon>
        <taxon>Caulobacter</taxon>
    </lineage>
</organism>
<sequence>MAPGQTGGGPFDGGRGGEDRGDPSDRRPRLRLVTPDEAIPPPAPAPPLFARRAWRDGLIGGGLAVLVLLLGWGIGVAALADRDSIDSPQDALDVRPGDAQALSSLAEQRFAERDAANAQVLARRALVADPLDLTAFRTLGLAAAAGGRYDQADELMTIAGRRAKRDRPAQLWLLQRRAGQGRYRDAVVHADGLMRAWPNEMRAPVTRLLSAMAVDPNAGKAIAATLAADPPWRTRFLIDLSRNVPDLTAPFTVFSALQDSPQPPRSIELQAYIDRLVRERLYQAAYVTWVQLLPQTGMKGLGDLYDGDFNGLPGPPPFNWQLPRLKGASGGLDPAPDDAGGGPGGGALHLSFGGGAAPVVLARQLLVLPPGRYRLLGQARTQRFESALGLTWTLRCAEGSKGLAGETGPINEAPISKGGGWAPIAAEFEVRPGDCSAQWLTLEQAAHRPIATRGDIWFDGLKILRAG</sequence>
<keyword evidence="2" id="KW-1133">Transmembrane helix</keyword>
<evidence type="ECO:0000313" key="3">
    <source>
        <dbReference type="EMBL" id="MDQ0466181.1"/>
    </source>
</evidence>
<dbReference type="EMBL" id="JAUSVS010000010">
    <property type="protein sequence ID" value="MDQ0466181.1"/>
    <property type="molecule type" value="Genomic_DNA"/>
</dbReference>
<gene>
    <name evidence="3" type="ORF">QO010_003974</name>
</gene>
<evidence type="ECO:0000256" key="2">
    <source>
        <dbReference type="SAM" id="Phobius"/>
    </source>
</evidence>
<dbReference type="Proteomes" id="UP001228905">
    <property type="component" value="Unassembled WGS sequence"/>
</dbReference>
<feature type="compositionally biased region" description="Basic and acidic residues" evidence="1">
    <location>
        <begin position="15"/>
        <end position="27"/>
    </location>
</feature>
<evidence type="ECO:0008006" key="5">
    <source>
        <dbReference type="Google" id="ProtNLM"/>
    </source>
</evidence>
<protein>
    <recommendedName>
        <fullName evidence="5">Tetratricopeptide repeat protein</fullName>
    </recommendedName>
</protein>
<dbReference type="InterPro" id="IPR011990">
    <property type="entry name" value="TPR-like_helical_dom_sf"/>
</dbReference>
<feature type="region of interest" description="Disordered" evidence="1">
    <location>
        <begin position="1"/>
        <end position="44"/>
    </location>
</feature>
<keyword evidence="2" id="KW-0812">Transmembrane</keyword>
<dbReference type="Gene3D" id="1.25.40.10">
    <property type="entry name" value="Tetratricopeptide repeat domain"/>
    <property type="match status" value="1"/>
</dbReference>
<accession>A0ABU0IVY8</accession>
<reference evidence="3 4" key="1">
    <citation type="submission" date="2023-07" db="EMBL/GenBank/DDBJ databases">
        <title>Genomic Encyclopedia of Type Strains, Phase IV (KMG-IV): sequencing the most valuable type-strain genomes for metagenomic binning, comparative biology and taxonomic classification.</title>
        <authorList>
            <person name="Goeker M."/>
        </authorList>
    </citation>
    <scope>NUCLEOTIDE SEQUENCE [LARGE SCALE GENOMIC DNA]</scope>
    <source>
        <strain evidence="3 4">DSM 18695</strain>
    </source>
</reference>
<feature type="compositionally biased region" description="Gly residues" evidence="1">
    <location>
        <begin position="1"/>
        <end position="14"/>
    </location>
</feature>
<dbReference type="SUPFAM" id="SSF48452">
    <property type="entry name" value="TPR-like"/>
    <property type="match status" value="1"/>
</dbReference>
<keyword evidence="4" id="KW-1185">Reference proteome</keyword>
<proteinExistence type="predicted"/>
<dbReference type="RefSeq" id="WP_307352092.1">
    <property type="nucleotide sequence ID" value="NZ_JAUSVS010000010.1"/>
</dbReference>
<comment type="caution">
    <text evidence="3">The sequence shown here is derived from an EMBL/GenBank/DDBJ whole genome shotgun (WGS) entry which is preliminary data.</text>
</comment>
<feature type="transmembrane region" description="Helical" evidence="2">
    <location>
        <begin position="58"/>
        <end position="80"/>
    </location>
</feature>